<gene>
    <name evidence="2" type="ORF">CXP39_00130</name>
</gene>
<evidence type="ECO:0000313" key="3">
    <source>
        <dbReference type="Proteomes" id="UP000233419"/>
    </source>
</evidence>
<sequence>MLADIILIIFGLLLIIFGTLIYFKYNKRKNKNFTSKQMSLTYWFKKSIWLIFIVSGIILLALCIAVNM</sequence>
<dbReference type="KEGG" id="msyr:CXP39_00130"/>
<organism evidence="2 3">
    <name type="scientific">Mesoplasma syrphidae</name>
    <dbReference type="NCBI Taxonomy" id="225999"/>
    <lineage>
        <taxon>Bacteria</taxon>
        <taxon>Bacillati</taxon>
        <taxon>Mycoplasmatota</taxon>
        <taxon>Mollicutes</taxon>
        <taxon>Entomoplasmatales</taxon>
        <taxon>Entomoplasmataceae</taxon>
        <taxon>Mesoplasma</taxon>
    </lineage>
</organism>
<keyword evidence="3" id="KW-1185">Reference proteome</keyword>
<dbReference type="OrthoDB" id="9985432at2"/>
<evidence type="ECO:0000313" key="2">
    <source>
        <dbReference type="EMBL" id="AUF83218.1"/>
    </source>
</evidence>
<feature type="transmembrane region" description="Helical" evidence="1">
    <location>
        <begin position="6"/>
        <end position="26"/>
    </location>
</feature>
<reference evidence="2 3" key="1">
    <citation type="submission" date="2017-12" db="EMBL/GenBank/DDBJ databases">
        <title>Mesoplasma syrphidae YJS, Complete Genome.</title>
        <authorList>
            <person name="Knight T.F."/>
            <person name="Citino T."/>
            <person name="Rubinstein R."/>
            <person name="Neuschaefer Z."/>
        </authorList>
    </citation>
    <scope>NUCLEOTIDE SEQUENCE [LARGE SCALE GENOMIC DNA]</scope>
    <source>
        <strain evidence="2 3">YJS</strain>
    </source>
</reference>
<evidence type="ECO:0000256" key="1">
    <source>
        <dbReference type="SAM" id="Phobius"/>
    </source>
</evidence>
<dbReference type="EMBL" id="CP025257">
    <property type="protein sequence ID" value="AUF83218.1"/>
    <property type="molecule type" value="Genomic_DNA"/>
</dbReference>
<keyword evidence="1" id="KW-0472">Membrane</keyword>
<keyword evidence="1" id="KW-1133">Transmembrane helix</keyword>
<keyword evidence="1" id="KW-0812">Transmembrane</keyword>
<accession>A0A2K9BXX5</accession>
<proteinExistence type="predicted"/>
<dbReference type="Proteomes" id="UP000233419">
    <property type="component" value="Chromosome"/>
</dbReference>
<name>A0A2K9BXX5_9MOLU</name>
<dbReference type="AlphaFoldDB" id="A0A2K9BXX5"/>
<feature type="transmembrane region" description="Helical" evidence="1">
    <location>
        <begin position="47"/>
        <end position="67"/>
    </location>
</feature>
<dbReference type="RefSeq" id="WP_027048324.1">
    <property type="nucleotide sequence ID" value="NZ_CP025257.1"/>
</dbReference>
<protein>
    <submittedName>
        <fullName evidence="2">Uncharacterized protein</fullName>
    </submittedName>
</protein>